<dbReference type="OrthoDB" id="9804819at2"/>
<reference evidence="8 9" key="1">
    <citation type="submission" date="2018-06" db="EMBL/GenBank/DDBJ databases">
        <title>Azoarcus communis strain SWub3 genome.</title>
        <authorList>
            <person name="Zorraquino Salvo V."/>
            <person name="Toubiana D."/>
            <person name="Blumwald E."/>
        </authorList>
    </citation>
    <scope>NUCLEOTIDE SEQUENCE [LARGE SCALE GENOMIC DNA]</scope>
    <source>
        <strain evidence="8 9">SWub3</strain>
    </source>
</reference>
<evidence type="ECO:0000313" key="8">
    <source>
        <dbReference type="EMBL" id="PZA17090.1"/>
    </source>
</evidence>
<keyword evidence="3" id="KW-0536">Nodulation</keyword>
<dbReference type="GO" id="GO:0016887">
    <property type="term" value="F:ATP hydrolysis activity"/>
    <property type="evidence" value="ECO:0007669"/>
    <property type="project" value="InterPro"/>
</dbReference>
<dbReference type="InterPro" id="IPR022467">
    <property type="entry name" value="ABC_transprt_ATP-bd_su_PQQ"/>
</dbReference>
<comment type="similarity">
    <text evidence="1">Belongs to the ABC transporter superfamily.</text>
</comment>
<name>A0A323UZF4_9RHOO</name>
<dbReference type="PROSITE" id="PS00211">
    <property type="entry name" value="ABC_TRANSPORTER_1"/>
    <property type="match status" value="1"/>
</dbReference>
<dbReference type="CDD" id="cd03263">
    <property type="entry name" value="ABC_subfamily_A"/>
    <property type="match status" value="1"/>
</dbReference>
<organism evidence="8 9">
    <name type="scientific">Parazoarcus communis SWub3 = DSM 12120</name>
    <dbReference type="NCBI Taxonomy" id="1121029"/>
    <lineage>
        <taxon>Bacteria</taxon>
        <taxon>Pseudomonadati</taxon>
        <taxon>Pseudomonadota</taxon>
        <taxon>Betaproteobacteria</taxon>
        <taxon>Rhodocyclales</taxon>
        <taxon>Zoogloeaceae</taxon>
        <taxon>Parazoarcus</taxon>
    </lineage>
</organism>
<evidence type="ECO:0000256" key="5">
    <source>
        <dbReference type="ARBA" id="ARBA00022741"/>
    </source>
</evidence>
<comment type="caution">
    <text evidence="8">The sequence shown here is derived from an EMBL/GenBank/DDBJ whole genome shotgun (WGS) entry which is preliminary data.</text>
</comment>
<evidence type="ECO:0000256" key="4">
    <source>
        <dbReference type="ARBA" id="ARBA00022475"/>
    </source>
</evidence>
<sequence length="254" mass="27052">MPDLPASTAPMLQLHQVRKSYGANEALKGVSFDVAPGEFLALLGPNGAGKSTLFQLLTGLFNADGGEVRVDGHNMQHTPVQALGRIGVVFQQMTLDLDLSVEANLRFHARLHGIADRESTSRIEDVLQRIGLIAQQHAKVRTLSGGNRRKVELARALLHRPAVLLMDEATVGLDPASRRQLLDEVLALRDQGVAILWASHLVDEAEAADRVVVLHRGKVLTSGSPAEVVAHTGASSLASAFLQLTSGTPAPANA</sequence>
<dbReference type="GO" id="GO:0005524">
    <property type="term" value="F:ATP binding"/>
    <property type="evidence" value="ECO:0007669"/>
    <property type="project" value="UniProtKB-KW"/>
</dbReference>
<protein>
    <submittedName>
        <fullName evidence="8">ABC transporter ATP-binding protein</fullName>
    </submittedName>
</protein>
<keyword evidence="4" id="KW-1003">Cell membrane</keyword>
<dbReference type="SUPFAM" id="SSF52540">
    <property type="entry name" value="P-loop containing nucleoside triphosphate hydrolases"/>
    <property type="match status" value="1"/>
</dbReference>
<dbReference type="Proteomes" id="UP000248259">
    <property type="component" value="Unassembled WGS sequence"/>
</dbReference>
<dbReference type="InterPro" id="IPR027417">
    <property type="entry name" value="P-loop_NTPase"/>
</dbReference>
<dbReference type="InterPro" id="IPR003593">
    <property type="entry name" value="AAA+_ATPase"/>
</dbReference>
<dbReference type="Pfam" id="PF00005">
    <property type="entry name" value="ABC_tran"/>
    <property type="match status" value="1"/>
</dbReference>
<evidence type="ECO:0000256" key="3">
    <source>
        <dbReference type="ARBA" id="ARBA00022458"/>
    </source>
</evidence>
<keyword evidence="2" id="KW-0813">Transport</keyword>
<dbReference type="InterPro" id="IPR003439">
    <property type="entry name" value="ABC_transporter-like_ATP-bd"/>
</dbReference>
<dbReference type="EMBL" id="QKOE01000004">
    <property type="protein sequence ID" value="PZA17090.1"/>
    <property type="molecule type" value="Genomic_DNA"/>
</dbReference>
<accession>A0A323UZF4</accession>
<evidence type="ECO:0000313" key="9">
    <source>
        <dbReference type="Proteomes" id="UP000248259"/>
    </source>
</evidence>
<keyword evidence="5" id="KW-0547">Nucleotide-binding</keyword>
<keyword evidence="6 8" id="KW-0067">ATP-binding</keyword>
<dbReference type="PANTHER" id="PTHR42711">
    <property type="entry name" value="ABC TRANSPORTER ATP-BINDING PROTEIN"/>
    <property type="match status" value="1"/>
</dbReference>
<feature type="domain" description="ABC transporter" evidence="7">
    <location>
        <begin position="12"/>
        <end position="241"/>
    </location>
</feature>
<dbReference type="PANTHER" id="PTHR42711:SF5">
    <property type="entry name" value="ABC TRANSPORTER ATP-BINDING PROTEIN NATA"/>
    <property type="match status" value="1"/>
</dbReference>
<dbReference type="SMART" id="SM00382">
    <property type="entry name" value="AAA"/>
    <property type="match status" value="1"/>
</dbReference>
<keyword evidence="9" id="KW-1185">Reference proteome</keyword>
<dbReference type="PROSITE" id="PS50893">
    <property type="entry name" value="ABC_TRANSPORTER_2"/>
    <property type="match status" value="1"/>
</dbReference>
<dbReference type="Gene3D" id="3.40.50.300">
    <property type="entry name" value="P-loop containing nucleotide triphosphate hydrolases"/>
    <property type="match status" value="1"/>
</dbReference>
<gene>
    <name evidence="8" type="ORF">DNK49_07570</name>
</gene>
<evidence type="ECO:0000256" key="2">
    <source>
        <dbReference type="ARBA" id="ARBA00022448"/>
    </source>
</evidence>
<dbReference type="AlphaFoldDB" id="A0A323UZF4"/>
<dbReference type="InterPro" id="IPR017871">
    <property type="entry name" value="ABC_transporter-like_CS"/>
</dbReference>
<evidence type="ECO:0000256" key="6">
    <source>
        <dbReference type="ARBA" id="ARBA00022840"/>
    </source>
</evidence>
<dbReference type="InterPro" id="IPR050763">
    <property type="entry name" value="ABC_transporter_ATP-binding"/>
</dbReference>
<keyword evidence="4" id="KW-0472">Membrane</keyword>
<evidence type="ECO:0000256" key="1">
    <source>
        <dbReference type="ARBA" id="ARBA00005417"/>
    </source>
</evidence>
<dbReference type="NCBIfam" id="TIGR03864">
    <property type="entry name" value="PQQ_ABC_ATP"/>
    <property type="match status" value="1"/>
</dbReference>
<dbReference type="RefSeq" id="WP_110523735.1">
    <property type="nucleotide sequence ID" value="NZ_QKOE01000004.1"/>
</dbReference>
<proteinExistence type="inferred from homology"/>
<evidence type="ECO:0000259" key="7">
    <source>
        <dbReference type="PROSITE" id="PS50893"/>
    </source>
</evidence>